<comment type="similarity">
    <text evidence="1 2">Belongs to the UPF0102 family.</text>
</comment>
<accession>A0A1A9GND0</accession>
<dbReference type="AlphaFoldDB" id="A0A1A9GND0"/>
<protein>
    <recommendedName>
        <fullName evidence="2">UPF0102 protein I601_2539</fullName>
    </recommendedName>
</protein>
<dbReference type="RefSeq" id="WP_068110206.1">
    <property type="nucleotide sequence ID" value="NZ_CP015079.1"/>
</dbReference>
<dbReference type="Proteomes" id="UP000077868">
    <property type="component" value="Chromosome"/>
</dbReference>
<dbReference type="EMBL" id="CP015079">
    <property type="protein sequence ID" value="ANH38955.1"/>
    <property type="molecule type" value="Genomic_DNA"/>
</dbReference>
<evidence type="ECO:0000313" key="3">
    <source>
        <dbReference type="EMBL" id="ANH38955.1"/>
    </source>
</evidence>
<proteinExistence type="inferred from homology"/>
<evidence type="ECO:0000256" key="2">
    <source>
        <dbReference type="HAMAP-Rule" id="MF_00048"/>
    </source>
</evidence>
<dbReference type="PANTHER" id="PTHR34039:SF1">
    <property type="entry name" value="UPF0102 PROTEIN YRAN"/>
    <property type="match status" value="1"/>
</dbReference>
<dbReference type="InterPro" id="IPR011856">
    <property type="entry name" value="tRNA_endonuc-like_dom_sf"/>
</dbReference>
<dbReference type="HAMAP" id="MF_00048">
    <property type="entry name" value="UPF0102"/>
    <property type="match status" value="1"/>
</dbReference>
<keyword evidence="4" id="KW-1185">Reference proteome</keyword>
<dbReference type="CDD" id="cd20736">
    <property type="entry name" value="PoNe_Nuclease"/>
    <property type="match status" value="1"/>
</dbReference>
<dbReference type="PATRIC" id="fig|1300347.3.peg.2532"/>
<dbReference type="OrthoDB" id="9794876at2"/>
<gene>
    <name evidence="3" type="ORF">I601_2539</name>
</gene>
<evidence type="ECO:0000313" key="4">
    <source>
        <dbReference type="Proteomes" id="UP000077868"/>
    </source>
</evidence>
<dbReference type="SUPFAM" id="SSF52980">
    <property type="entry name" value="Restriction endonuclease-like"/>
    <property type="match status" value="1"/>
</dbReference>
<organism evidence="3 4">
    <name type="scientific">Nocardioides dokdonensis FR1436</name>
    <dbReference type="NCBI Taxonomy" id="1300347"/>
    <lineage>
        <taxon>Bacteria</taxon>
        <taxon>Bacillati</taxon>
        <taxon>Actinomycetota</taxon>
        <taxon>Actinomycetes</taxon>
        <taxon>Propionibacteriales</taxon>
        <taxon>Nocardioidaceae</taxon>
        <taxon>Nocardioides</taxon>
    </lineage>
</organism>
<dbReference type="Pfam" id="PF02021">
    <property type="entry name" value="UPF0102"/>
    <property type="match status" value="1"/>
</dbReference>
<dbReference type="NCBIfam" id="NF009154">
    <property type="entry name" value="PRK12497.3-3"/>
    <property type="match status" value="1"/>
</dbReference>
<dbReference type="InterPro" id="IPR003509">
    <property type="entry name" value="UPF0102_YraN-like"/>
</dbReference>
<dbReference type="GO" id="GO:0003676">
    <property type="term" value="F:nucleic acid binding"/>
    <property type="evidence" value="ECO:0007669"/>
    <property type="project" value="InterPro"/>
</dbReference>
<evidence type="ECO:0000256" key="1">
    <source>
        <dbReference type="ARBA" id="ARBA00006738"/>
    </source>
</evidence>
<dbReference type="STRING" id="1300347.I601_2539"/>
<reference evidence="3 4" key="1">
    <citation type="submission" date="2016-03" db="EMBL/GenBank/DDBJ databases">
        <title>Complete genome sequence of a soil Actinobacterium, Nocardioides dokdonensis FR1436.</title>
        <authorList>
            <person name="Kwon S.-K."/>
            <person name="Kim K."/>
            <person name="Kim J.F."/>
        </authorList>
    </citation>
    <scope>NUCLEOTIDE SEQUENCE [LARGE SCALE GENOMIC DNA]</scope>
    <source>
        <strain evidence="3 4">FR1436</strain>
    </source>
</reference>
<name>A0A1A9GND0_9ACTN</name>
<dbReference type="KEGG" id="ndk:I601_2539"/>
<sequence length="122" mass="13253">MTATAASRQALGAYGEKVAARHLVAQGMTLLERNWRCPVGEVDLVLREGDVLVVCEVKTRAGEQGGTPHEAVTPAKLARLQRLGEEWQVAHEVRLPEMRVDLVAVRLAARGAAEVEHVRGLV</sequence>
<dbReference type="Gene3D" id="3.40.1350.10">
    <property type="match status" value="1"/>
</dbReference>
<dbReference type="InterPro" id="IPR011335">
    <property type="entry name" value="Restrct_endonuc-II-like"/>
</dbReference>
<dbReference type="PANTHER" id="PTHR34039">
    <property type="entry name" value="UPF0102 PROTEIN YRAN"/>
    <property type="match status" value="1"/>
</dbReference>